<gene>
    <name evidence="2" type="ORF">SAMN05444390_101364</name>
</gene>
<protein>
    <recommendedName>
        <fullName evidence="1">DUF4123 domain-containing protein</fullName>
    </recommendedName>
</protein>
<dbReference type="Pfam" id="PF13503">
    <property type="entry name" value="DUF4123"/>
    <property type="match status" value="1"/>
</dbReference>
<reference evidence="2 3" key="1">
    <citation type="submission" date="2016-10" db="EMBL/GenBank/DDBJ databases">
        <authorList>
            <person name="de Groot N.N."/>
        </authorList>
    </citation>
    <scope>NUCLEOTIDE SEQUENCE [LARGE SCALE GENOMIC DNA]</scope>
    <source>
        <strain evidence="2 3">DSM 22012</strain>
    </source>
</reference>
<accession>A0A1H5UF73</accession>
<evidence type="ECO:0000313" key="3">
    <source>
        <dbReference type="Proteomes" id="UP000236745"/>
    </source>
</evidence>
<sequence>MSLSNEELKTRVFEYIRVLEDKDRDSVSVCAVVETGLLAQREREALWGGFKGHPWLQQSQFEALRPLGPWLFQSDIDTLLSKLYPMAESGLHGLLLTHQPVADEAKKLGQLCVVEDENGEAQLLRYYAPHVMPVLHRRSDMRWHSRLFGSLGLWWLPGLDGWLEYAGRWNSKEPPVDSDSTITMTPELIQAIGSDPLTHQILAELERSSPSLFEVACPGLRLAIVDSAVDSARMAGLDDIKDLSVFAAYCVAYGMEVVRDPGFSNAVDLSVTGPRSLAENLEMIGPLSIREKRHD</sequence>
<evidence type="ECO:0000259" key="1">
    <source>
        <dbReference type="Pfam" id="PF13503"/>
    </source>
</evidence>
<keyword evidence="3" id="KW-1185">Reference proteome</keyword>
<proteinExistence type="predicted"/>
<feature type="domain" description="DUF4123" evidence="1">
    <location>
        <begin position="56"/>
        <end position="140"/>
    </location>
</feature>
<evidence type="ECO:0000313" key="2">
    <source>
        <dbReference type="EMBL" id="SEF73715.1"/>
    </source>
</evidence>
<name>A0A1H5UF73_9GAMM</name>
<dbReference type="InterPro" id="IPR025391">
    <property type="entry name" value="DUF4123"/>
</dbReference>
<dbReference type="EMBL" id="FNVQ01000001">
    <property type="protein sequence ID" value="SEF73715.1"/>
    <property type="molecule type" value="Genomic_DNA"/>
</dbReference>
<dbReference type="Proteomes" id="UP000236745">
    <property type="component" value="Unassembled WGS sequence"/>
</dbReference>
<organism evidence="2 3">
    <name type="scientific">Marinobacterium lutimaris</name>
    <dbReference type="NCBI Taxonomy" id="568106"/>
    <lineage>
        <taxon>Bacteria</taxon>
        <taxon>Pseudomonadati</taxon>
        <taxon>Pseudomonadota</taxon>
        <taxon>Gammaproteobacteria</taxon>
        <taxon>Oceanospirillales</taxon>
        <taxon>Oceanospirillaceae</taxon>
        <taxon>Marinobacterium</taxon>
    </lineage>
</organism>
<dbReference type="AlphaFoldDB" id="A0A1H5UF73"/>